<sequence length="550" mass="61285">MNLTIKFNHRSLQQHLFLLLQSCKSTRELFQIHAQIVTNGFSQKNYILGKLCSVCIDGDDLLEHARKSFELIERPSTIVWNQMIRGYGRSESPHVSMELYNEMVGAEVNADGFTYAFVLMACAKASSLRQGEQLHGRVLCNGMWSNVFVQTNLVNMYGMGGGDGGLEKARRVFDEMPERSVVAWNSILVAHLRRGDVDGGGRVFGEMPEKNVVSWTTMVSALAQNGRCREALALFHAMMRAHVEMDDVAMVAALTACAELGDLNTGRWIHSCVGKGLEDGSHPRLVSLHNALIHMYASCGVVEEAYKVFKGMKRRSLVSWTTMITGYAKHGYAKEAIEVFRWMQDMKADEITFLGLLCACSHTGMVKEARYYFDYMIRSCGIEPKIEHYGCMVDVLSRAGQLDEANKLIETMPMKPNEAVWGALLGGCRIHKRVQLASHVIHQLKLGLEPHCAVGYLVLLSNIYAAAKRWIDVAGVRRSLADIKARKPSGCSWIQVNGAIHDFAAGDWKHGHANEICEMADGIARHSKLANLELDESEILLGFDEGISRL</sequence>
<feature type="repeat" description="PPR" evidence="2">
    <location>
        <begin position="285"/>
        <end position="315"/>
    </location>
</feature>
<dbReference type="GO" id="GO:0009451">
    <property type="term" value="P:RNA modification"/>
    <property type="evidence" value="ECO:0007669"/>
    <property type="project" value="InterPro"/>
</dbReference>
<feature type="repeat" description="PPR" evidence="2">
    <location>
        <begin position="316"/>
        <end position="350"/>
    </location>
</feature>
<dbReference type="AlphaFoldDB" id="A0AAP0IJQ2"/>
<dbReference type="Pfam" id="PF13041">
    <property type="entry name" value="PPR_2"/>
    <property type="match status" value="2"/>
</dbReference>
<evidence type="ECO:0000313" key="3">
    <source>
        <dbReference type="EMBL" id="KAK9116652.1"/>
    </source>
</evidence>
<evidence type="ECO:0000313" key="4">
    <source>
        <dbReference type="Proteomes" id="UP001417504"/>
    </source>
</evidence>
<dbReference type="InterPro" id="IPR002885">
    <property type="entry name" value="PPR_rpt"/>
</dbReference>
<dbReference type="InterPro" id="IPR011990">
    <property type="entry name" value="TPR-like_helical_dom_sf"/>
</dbReference>
<gene>
    <name evidence="3" type="ORF">Sjap_015599</name>
</gene>
<dbReference type="PANTHER" id="PTHR47926">
    <property type="entry name" value="PENTATRICOPEPTIDE REPEAT-CONTAINING PROTEIN"/>
    <property type="match status" value="1"/>
</dbReference>
<dbReference type="Proteomes" id="UP001417504">
    <property type="component" value="Unassembled WGS sequence"/>
</dbReference>
<dbReference type="InterPro" id="IPR046848">
    <property type="entry name" value="E_motif"/>
</dbReference>
<dbReference type="GO" id="GO:0003723">
    <property type="term" value="F:RNA binding"/>
    <property type="evidence" value="ECO:0007669"/>
    <property type="project" value="InterPro"/>
</dbReference>
<dbReference type="Pfam" id="PF01535">
    <property type="entry name" value="PPR"/>
    <property type="match status" value="2"/>
</dbReference>
<evidence type="ECO:0000256" key="2">
    <source>
        <dbReference type="PROSITE-ProRule" id="PRU00708"/>
    </source>
</evidence>
<accession>A0AAP0IJQ2</accession>
<dbReference type="PROSITE" id="PS51375">
    <property type="entry name" value="PPR"/>
    <property type="match status" value="4"/>
</dbReference>
<proteinExistence type="predicted"/>
<feature type="repeat" description="PPR" evidence="2">
    <location>
        <begin position="76"/>
        <end position="110"/>
    </location>
</feature>
<dbReference type="NCBIfam" id="TIGR00756">
    <property type="entry name" value="PPR"/>
    <property type="match status" value="5"/>
</dbReference>
<keyword evidence="1" id="KW-0677">Repeat</keyword>
<name>A0AAP0IJQ2_9MAGN</name>
<dbReference type="InterPro" id="IPR046960">
    <property type="entry name" value="PPR_At4g14850-like_plant"/>
</dbReference>
<dbReference type="Gene3D" id="1.25.40.10">
    <property type="entry name" value="Tetratricopeptide repeat domain"/>
    <property type="match status" value="4"/>
</dbReference>
<feature type="repeat" description="PPR" evidence="2">
    <location>
        <begin position="211"/>
        <end position="245"/>
    </location>
</feature>
<dbReference type="PROSITE" id="PS51257">
    <property type="entry name" value="PROKAR_LIPOPROTEIN"/>
    <property type="match status" value="1"/>
</dbReference>
<dbReference type="FunFam" id="1.25.40.10:FF:000184">
    <property type="entry name" value="Pentatricopeptide repeat-containing protein, chloroplastic"/>
    <property type="match status" value="1"/>
</dbReference>
<keyword evidence="4" id="KW-1185">Reference proteome</keyword>
<dbReference type="Pfam" id="PF20431">
    <property type="entry name" value="E_motif"/>
    <property type="match status" value="1"/>
</dbReference>
<reference evidence="3 4" key="1">
    <citation type="submission" date="2024-01" db="EMBL/GenBank/DDBJ databases">
        <title>Genome assemblies of Stephania.</title>
        <authorList>
            <person name="Yang L."/>
        </authorList>
    </citation>
    <scope>NUCLEOTIDE SEQUENCE [LARGE SCALE GENOMIC DNA]</scope>
    <source>
        <strain evidence="3">QJT</strain>
        <tissue evidence="3">Leaf</tissue>
    </source>
</reference>
<organism evidence="3 4">
    <name type="scientific">Stephania japonica</name>
    <dbReference type="NCBI Taxonomy" id="461633"/>
    <lineage>
        <taxon>Eukaryota</taxon>
        <taxon>Viridiplantae</taxon>
        <taxon>Streptophyta</taxon>
        <taxon>Embryophyta</taxon>
        <taxon>Tracheophyta</taxon>
        <taxon>Spermatophyta</taxon>
        <taxon>Magnoliopsida</taxon>
        <taxon>Ranunculales</taxon>
        <taxon>Menispermaceae</taxon>
        <taxon>Menispermoideae</taxon>
        <taxon>Cissampelideae</taxon>
        <taxon>Stephania</taxon>
    </lineage>
</organism>
<dbReference type="EMBL" id="JBBNAE010000006">
    <property type="protein sequence ID" value="KAK9116652.1"/>
    <property type="molecule type" value="Genomic_DNA"/>
</dbReference>
<dbReference type="FunFam" id="1.25.40.10:FF:000348">
    <property type="entry name" value="Pentatricopeptide repeat-containing protein chloroplastic"/>
    <property type="match status" value="1"/>
</dbReference>
<dbReference type="PANTHER" id="PTHR47926:SF526">
    <property type="entry name" value="PENTACOTRIPEPTIDE-REPEAT REGION OF PRORP DOMAIN-CONTAINING PROTEIN"/>
    <property type="match status" value="1"/>
</dbReference>
<comment type="caution">
    <text evidence="3">The sequence shown here is derived from an EMBL/GenBank/DDBJ whole genome shotgun (WGS) entry which is preliminary data.</text>
</comment>
<evidence type="ECO:0008006" key="5">
    <source>
        <dbReference type="Google" id="ProtNLM"/>
    </source>
</evidence>
<evidence type="ECO:0000256" key="1">
    <source>
        <dbReference type="ARBA" id="ARBA00022737"/>
    </source>
</evidence>
<protein>
    <recommendedName>
        <fullName evidence="5">Chlororespiratory reduction 4</fullName>
    </recommendedName>
</protein>